<feature type="region of interest" description="Disordered" evidence="1">
    <location>
        <begin position="90"/>
        <end position="118"/>
    </location>
</feature>
<name>A0A840II23_9ACTN</name>
<reference evidence="2 3" key="1">
    <citation type="submission" date="2020-08" db="EMBL/GenBank/DDBJ databases">
        <title>Genomic Encyclopedia of Archaeal and Bacterial Type Strains, Phase II (KMG-II): from individual species to whole genera.</title>
        <authorList>
            <person name="Goeker M."/>
        </authorList>
    </citation>
    <scope>NUCLEOTIDE SEQUENCE [LARGE SCALE GENOMIC DNA]</scope>
    <source>
        <strain evidence="2 3">DSM 23288</strain>
    </source>
</reference>
<dbReference type="InterPro" id="IPR036567">
    <property type="entry name" value="RHF-like"/>
</dbReference>
<keyword evidence="3" id="KW-1185">Reference proteome</keyword>
<dbReference type="Proteomes" id="UP000585272">
    <property type="component" value="Unassembled WGS sequence"/>
</dbReference>
<dbReference type="RefSeq" id="WP_183344470.1">
    <property type="nucleotide sequence ID" value="NZ_JACHNU010000007.1"/>
</dbReference>
<feature type="compositionally biased region" description="Low complexity" evidence="1">
    <location>
        <begin position="105"/>
        <end position="118"/>
    </location>
</feature>
<organism evidence="2 3">
    <name type="scientific">Conexibacter arvalis</name>
    <dbReference type="NCBI Taxonomy" id="912552"/>
    <lineage>
        <taxon>Bacteria</taxon>
        <taxon>Bacillati</taxon>
        <taxon>Actinomycetota</taxon>
        <taxon>Thermoleophilia</taxon>
        <taxon>Solirubrobacterales</taxon>
        <taxon>Conexibacteraceae</taxon>
        <taxon>Conexibacter</taxon>
    </lineage>
</organism>
<proteinExistence type="predicted"/>
<feature type="compositionally biased region" description="Basic residues" evidence="1">
    <location>
        <begin position="90"/>
        <end position="102"/>
    </location>
</feature>
<dbReference type="NCBIfam" id="TIGR00741">
    <property type="entry name" value="yfiA"/>
    <property type="match status" value="1"/>
</dbReference>
<gene>
    <name evidence="2" type="ORF">BDZ31_004037</name>
</gene>
<dbReference type="InterPro" id="IPR003489">
    <property type="entry name" value="RHF/RaiA"/>
</dbReference>
<protein>
    <submittedName>
        <fullName evidence="2">Putative sigma-54 modulation protein</fullName>
    </submittedName>
</protein>
<evidence type="ECO:0000313" key="3">
    <source>
        <dbReference type="Proteomes" id="UP000585272"/>
    </source>
</evidence>
<dbReference type="AlphaFoldDB" id="A0A840II23"/>
<sequence length="118" mass="13342">MRIEVKGRNTSVTQAQREQIERRFRKIARQVSELAQLEVELIEESNPSIAEAQIAEATLKLKGVTLRARASAADMGHAINLCEDQLAVQVKRHRDKRRKRRETRAAQQAAAWGAQAQT</sequence>
<dbReference type="SUPFAM" id="SSF69754">
    <property type="entry name" value="Ribosome binding protein Y (YfiA homologue)"/>
    <property type="match status" value="1"/>
</dbReference>
<evidence type="ECO:0000313" key="2">
    <source>
        <dbReference type="EMBL" id="MBB4664426.1"/>
    </source>
</evidence>
<dbReference type="Gene3D" id="3.30.160.100">
    <property type="entry name" value="Ribosome hibernation promotion factor-like"/>
    <property type="match status" value="1"/>
</dbReference>
<comment type="caution">
    <text evidence="2">The sequence shown here is derived from an EMBL/GenBank/DDBJ whole genome shotgun (WGS) entry which is preliminary data.</text>
</comment>
<dbReference type="EMBL" id="JACHNU010000007">
    <property type="protein sequence ID" value="MBB4664426.1"/>
    <property type="molecule type" value="Genomic_DNA"/>
</dbReference>
<dbReference type="Pfam" id="PF02482">
    <property type="entry name" value="Ribosomal_S30AE"/>
    <property type="match status" value="1"/>
</dbReference>
<evidence type="ECO:0000256" key="1">
    <source>
        <dbReference type="SAM" id="MobiDB-lite"/>
    </source>
</evidence>
<accession>A0A840II23</accession>